<evidence type="ECO:0000313" key="2">
    <source>
        <dbReference type="EMBL" id="KAG5606002.1"/>
    </source>
</evidence>
<protein>
    <submittedName>
        <fullName evidence="2">Uncharacterized protein</fullName>
    </submittedName>
</protein>
<evidence type="ECO:0000313" key="3">
    <source>
        <dbReference type="Proteomes" id="UP000824120"/>
    </source>
</evidence>
<feature type="region of interest" description="Disordered" evidence="1">
    <location>
        <begin position="57"/>
        <end position="92"/>
    </location>
</feature>
<feature type="region of interest" description="Disordered" evidence="1">
    <location>
        <begin position="225"/>
        <end position="276"/>
    </location>
</feature>
<dbReference type="AlphaFoldDB" id="A0A9J5Z005"/>
<sequence length="531" mass="60125">MLDILNEINPMAFSSSSSDPISTPISTIPPVEEYHTQTTEVIPYSIDKASPVCSPSLDLIDPQNFSPDKLVQSKMGQESEAPLSPSQPGPISSLLSELLFEGDLPEEKNSESNILASSEELVVESLTEMMESIRAPFSEEGDRNPKASLETFEPKFDKIPGTIQPSTIIDDEEDKDNRPLCWAVKKRMVPIYNKGKMKVTKEISAKQNPYHTRGLARKLISDAMKKNKVSTTESRRRRKTIVEENTVPEEAMVELSNEQDESETVSEDIGQKKESVKRKVKEIAKRKREVSPDTEELFAESKREGSKSKIMKVEKELTRDEKINILNKQKVLNGRVFDPEIITNQGMCNLADSVEIQAWTHLFIDHIPMIHEPQVRDFYYNAEFTEDGSLNTRIGDKNFHLKEERLGKILGVPIEGIMLVDGQPCSKSFVQECGKLPKLNCAGIPKKLLKGEYQLLSEFVNKVVLPRYEKRTVASMANLYLMEALSKFDPINFPTIMLEHMHKTLISQLRHELEEMTALFSKKDAKIALLK</sequence>
<name>A0A9J5Z005_SOLCO</name>
<comment type="caution">
    <text evidence="2">The sequence shown here is derived from an EMBL/GenBank/DDBJ whole genome shotgun (WGS) entry which is preliminary data.</text>
</comment>
<feature type="region of interest" description="Disordered" evidence="1">
    <location>
        <begin position="286"/>
        <end position="305"/>
    </location>
</feature>
<dbReference type="OrthoDB" id="10488061at2759"/>
<dbReference type="Proteomes" id="UP000824120">
    <property type="component" value="Chromosome 5"/>
</dbReference>
<dbReference type="EMBL" id="JACXVP010000005">
    <property type="protein sequence ID" value="KAG5606002.1"/>
    <property type="molecule type" value="Genomic_DNA"/>
</dbReference>
<feature type="non-terminal residue" evidence="2">
    <location>
        <position position="531"/>
    </location>
</feature>
<reference evidence="2 3" key="1">
    <citation type="submission" date="2020-09" db="EMBL/GenBank/DDBJ databases">
        <title>De no assembly of potato wild relative species, Solanum commersonii.</title>
        <authorList>
            <person name="Cho K."/>
        </authorList>
    </citation>
    <scope>NUCLEOTIDE SEQUENCE [LARGE SCALE GENOMIC DNA]</scope>
    <source>
        <strain evidence="2">LZ3.2</strain>
        <tissue evidence="2">Leaf</tissue>
    </source>
</reference>
<gene>
    <name evidence="2" type="ORF">H5410_027494</name>
</gene>
<keyword evidence="3" id="KW-1185">Reference proteome</keyword>
<accession>A0A9J5Z005</accession>
<proteinExistence type="predicted"/>
<organism evidence="2 3">
    <name type="scientific">Solanum commersonii</name>
    <name type="common">Commerson's wild potato</name>
    <name type="synonym">Commerson's nightshade</name>
    <dbReference type="NCBI Taxonomy" id="4109"/>
    <lineage>
        <taxon>Eukaryota</taxon>
        <taxon>Viridiplantae</taxon>
        <taxon>Streptophyta</taxon>
        <taxon>Embryophyta</taxon>
        <taxon>Tracheophyta</taxon>
        <taxon>Spermatophyta</taxon>
        <taxon>Magnoliopsida</taxon>
        <taxon>eudicotyledons</taxon>
        <taxon>Gunneridae</taxon>
        <taxon>Pentapetalae</taxon>
        <taxon>asterids</taxon>
        <taxon>lamiids</taxon>
        <taxon>Solanales</taxon>
        <taxon>Solanaceae</taxon>
        <taxon>Solanoideae</taxon>
        <taxon>Solaneae</taxon>
        <taxon>Solanum</taxon>
    </lineage>
</organism>
<feature type="compositionally biased region" description="Acidic residues" evidence="1">
    <location>
        <begin position="257"/>
        <end position="266"/>
    </location>
</feature>
<evidence type="ECO:0000256" key="1">
    <source>
        <dbReference type="SAM" id="MobiDB-lite"/>
    </source>
</evidence>